<evidence type="ECO:0000313" key="2">
    <source>
        <dbReference type="Proteomes" id="UP000583800"/>
    </source>
</evidence>
<sequence length="117" mass="12793">MVSWVFAAERSSVDGARHATRDRLARWGLHHRIAAAESLVGELVEAAVGTCDRFRLTLTTEDGLLRGEVERLDPVPSRPDRRAHHLLARLACCWGDAATPEGAADWFELPASGSIHA</sequence>
<dbReference type="Proteomes" id="UP000583800">
    <property type="component" value="Unassembled WGS sequence"/>
</dbReference>
<name>A0A7X0C1C5_9ACTN</name>
<gene>
    <name evidence="1" type="ORF">FHU36_002139</name>
</gene>
<keyword evidence="2" id="KW-1185">Reference proteome</keyword>
<dbReference type="EMBL" id="JACHJB010000001">
    <property type="protein sequence ID" value="MBB6345630.1"/>
    <property type="molecule type" value="Genomic_DNA"/>
</dbReference>
<dbReference type="AlphaFoldDB" id="A0A7X0C1C5"/>
<protein>
    <submittedName>
        <fullName evidence="1">Lon protease-like protein</fullName>
    </submittedName>
</protein>
<keyword evidence="1" id="KW-0378">Hydrolase</keyword>
<evidence type="ECO:0000313" key="1">
    <source>
        <dbReference type="EMBL" id="MBB6345630.1"/>
    </source>
</evidence>
<dbReference type="GO" id="GO:0006508">
    <property type="term" value="P:proteolysis"/>
    <property type="evidence" value="ECO:0007669"/>
    <property type="project" value="UniProtKB-KW"/>
</dbReference>
<keyword evidence="1" id="KW-0645">Protease</keyword>
<organism evidence="1 2">
    <name type="scientific">Nonomuraea muscovyensis</name>
    <dbReference type="NCBI Taxonomy" id="1124761"/>
    <lineage>
        <taxon>Bacteria</taxon>
        <taxon>Bacillati</taxon>
        <taxon>Actinomycetota</taxon>
        <taxon>Actinomycetes</taxon>
        <taxon>Streptosporangiales</taxon>
        <taxon>Streptosporangiaceae</taxon>
        <taxon>Nonomuraea</taxon>
    </lineage>
</organism>
<dbReference type="GO" id="GO:0008233">
    <property type="term" value="F:peptidase activity"/>
    <property type="evidence" value="ECO:0007669"/>
    <property type="project" value="UniProtKB-KW"/>
</dbReference>
<accession>A0A7X0C1C5</accession>
<comment type="caution">
    <text evidence="1">The sequence shown here is derived from an EMBL/GenBank/DDBJ whole genome shotgun (WGS) entry which is preliminary data.</text>
</comment>
<dbReference type="RefSeq" id="WP_185083543.1">
    <property type="nucleotide sequence ID" value="NZ_JACHJB010000001.1"/>
</dbReference>
<reference evidence="1 2" key="1">
    <citation type="submission" date="2020-08" db="EMBL/GenBank/DDBJ databases">
        <title>Sequencing the genomes of 1000 actinobacteria strains.</title>
        <authorList>
            <person name="Klenk H.-P."/>
        </authorList>
    </citation>
    <scope>NUCLEOTIDE SEQUENCE [LARGE SCALE GENOMIC DNA]</scope>
    <source>
        <strain evidence="1 2">DSM 45913</strain>
    </source>
</reference>
<proteinExistence type="predicted"/>